<sequence length="103" mass="11595">MSESTEVLLARLDERLKTQADSNRQILEQLKDQGQRLASMEQRVANVETSLTTQKPVIDDFLIIKHKVVGAGQFGKWVWVVATAVVTFLLTSREKIALWLSGN</sequence>
<keyword evidence="1" id="KW-0175">Coiled coil</keyword>
<gene>
    <name evidence="2" type="ORF">CPT_Pokken_086</name>
</gene>
<organism evidence="2 3">
    <name type="scientific">Stenotrophomonas phage Pokken</name>
    <dbReference type="NCBI Taxonomy" id="2596674"/>
    <lineage>
        <taxon>Viruses</taxon>
        <taxon>Duplodnaviria</taxon>
        <taxon>Heunggongvirae</taxon>
        <taxon>Uroviricota</taxon>
        <taxon>Caudoviricetes</taxon>
        <taxon>Schitoviridae</taxon>
        <taxon>Pokkenvirus</taxon>
        <taxon>Pokkenvirus pokken</taxon>
    </lineage>
</organism>
<feature type="coiled-coil region" evidence="1">
    <location>
        <begin position="23"/>
        <end position="50"/>
    </location>
</feature>
<accession>A0A5B9N5R1</accession>
<proteinExistence type="predicted"/>
<keyword evidence="3" id="KW-1185">Reference proteome</keyword>
<dbReference type="Proteomes" id="UP000324257">
    <property type="component" value="Segment"/>
</dbReference>
<evidence type="ECO:0000313" key="2">
    <source>
        <dbReference type="EMBL" id="QEG09304.1"/>
    </source>
</evidence>
<dbReference type="EMBL" id="MN062186">
    <property type="protein sequence ID" value="QEG09304.1"/>
    <property type="molecule type" value="Genomic_DNA"/>
</dbReference>
<name>A0A5B9N5R1_9CAUD</name>
<reference evidence="3" key="1">
    <citation type="submission" date="2019-06" db="EMBL/GenBank/DDBJ databases">
        <title>The complete genome of Stenotrophomonas phage Pokken.</title>
        <authorList>
            <person name="Hayden A."/>
            <person name="Martinez N."/>
            <person name="Moreland R."/>
            <person name="Liu M."/>
            <person name="Gonzalez C.F."/>
            <person name="Ramsey J."/>
        </authorList>
    </citation>
    <scope>NUCLEOTIDE SEQUENCE [LARGE SCALE GENOMIC DNA]</scope>
</reference>
<evidence type="ECO:0000313" key="3">
    <source>
        <dbReference type="Proteomes" id="UP000324257"/>
    </source>
</evidence>
<protein>
    <submittedName>
        <fullName evidence="2">Uncharacterized protein</fullName>
    </submittedName>
</protein>
<evidence type="ECO:0000256" key="1">
    <source>
        <dbReference type="SAM" id="Coils"/>
    </source>
</evidence>